<comment type="caution">
    <text evidence="1">The sequence shown here is derived from an EMBL/GenBank/DDBJ whole genome shotgun (WGS) entry which is preliminary data.</text>
</comment>
<protein>
    <submittedName>
        <fullName evidence="1">Uncharacterized protein</fullName>
    </submittedName>
</protein>
<name>X0RX05_9ZZZZ</name>
<accession>X0RX05</accession>
<dbReference type="AlphaFoldDB" id="X0RX05"/>
<sequence>MAPKTILLKGDPLLKQAKATAVAITPGYLLQIDSVAGQVEAHSTSGGNAAKLFAMENSWVGGEIGTAYAVSAEVMYVSARPGDEIYAMLADDENVVRGDYLESDGDGALRKVVQIDAADSAAILINPASVVGVALEAVDLSATANTTDARIKIEIV</sequence>
<reference evidence="1" key="1">
    <citation type="journal article" date="2014" name="Front. Microbiol.">
        <title>High frequency of phylogenetically diverse reductive dehalogenase-homologous genes in deep subseafloor sedimentary metagenomes.</title>
        <authorList>
            <person name="Kawai M."/>
            <person name="Futagami T."/>
            <person name="Toyoda A."/>
            <person name="Takaki Y."/>
            <person name="Nishi S."/>
            <person name="Hori S."/>
            <person name="Arai W."/>
            <person name="Tsubouchi T."/>
            <person name="Morono Y."/>
            <person name="Uchiyama I."/>
            <person name="Ito T."/>
            <person name="Fujiyama A."/>
            <person name="Inagaki F."/>
            <person name="Takami H."/>
        </authorList>
    </citation>
    <scope>NUCLEOTIDE SEQUENCE</scope>
    <source>
        <strain evidence="1">Expedition CK06-06</strain>
    </source>
</reference>
<evidence type="ECO:0000313" key="1">
    <source>
        <dbReference type="EMBL" id="GAF68282.1"/>
    </source>
</evidence>
<dbReference type="EMBL" id="BARS01003768">
    <property type="protein sequence ID" value="GAF68282.1"/>
    <property type="molecule type" value="Genomic_DNA"/>
</dbReference>
<organism evidence="1">
    <name type="scientific">marine sediment metagenome</name>
    <dbReference type="NCBI Taxonomy" id="412755"/>
    <lineage>
        <taxon>unclassified sequences</taxon>
        <taxon>metagenomes</taxon>
        <taxon>ecological metagenomes</taxon>
    </lineage>
</organism>
<gene>
    <name evidence="1" type="ORF">S01H1_07305</name>
</gene>
<proteinExistence type="predicted"/>